<evidence type="ECO:0000256" key="2">
    <source>
        <dbReference type="ARBA" id="ARBA00022475"/>
    </source>
</evidence>
<keyword evidence="2" id="KW-1003">Cell membrane</keyword>
<comment type="caution">
    <text evidence="9">The sequence shown here is derived from an EMBL/GenBank/DDBJ whole genome shotgun (WGS) entry which is preliminary data.</text>
</comment>
<keyword evidence="5 8" id="KW-0472">Membrane</keyword>
<dbReference type="Proteomes" id="UP000606786">
    <property type="component" value="Unassembled WGS sequence"/>
</dbReference>
<keyword evidence="7" id="KW-0325">Glycoprotein</keyword>
<evidence type="ECO:0000256" key="4">
    <source>
        <dbReference type="ARBA" id="ARBA00022989"/>
    </source>
</evidence>
<name>A0A811UH23_CERCA</name>
<evidence type="ECO:0000256" key="7">
    <source>
        <dbReference type="ARBA" id="ARBA00023180"/>
    </source>
</evidence>
<evidence type="ECO:0000256" key="5">
    <source>
        <dbReference type="ARBA" id="ARBA00023136"/>
    </source>
</evidence>
<comment type="subcellular location">
    <subcellularLocation>
        <location evidence="1">Cell membrane</location>
        <topology evidence="1">Multi-pass membrane protein</topology>
    </subcellularLocation>
</comment>
<protein>
    <submittedName>
        <fullName evidence="9">(Mediterranean fruit fly) hypothetical protein</fullName>
    </submittedName>
</protein>
<accession>A0A811UH23</accession>
<sequence>MLSQALAVLSYLSRWQVNAAHAVDNFEKFSLLQSNTADFTRGFQRLVQRIQAENYFVSYFLLKNQPADCVDEQLPLNFALPFMQLNESETIYVRGSGNSFLLAILCIDKLTKKDLVSKFARDLQHIRTRRVLAIHNGNLTASAPSDNENFFRHCMQEKFLHVILIHRDFATTNLYHSYNQFPNFELEIRNLQSRSPIYPNRFENVGRTKLRVLPDQIAPITILHEIGNKTILEGYIGYFLKTFAARYNFQLWLPDNYVLSANRIISMEEIRQAARNNSIDVGASLSTPQKAANLHEYIYPIEFFQWLTMLPVEPPLEAYYFFITIFRPTYLLAIYIIAYCVCIIFAIEVKLRGGNFRWDRSLLLILINPWNLDLLRGFLSQSTAMRLNSATRRIIFLQIFAIGGALNYTFSRHMFNWLTVPPHGQPIGKFSDLAEHNLKILIPEPDIAEISFYRGENFWLEYGHIFKVVKTFEEFEDGLRTMDNRYAYIMDTLVWPITEQRQMYFKHPVFRLSNELYYTKGALLSLPISENSMYKDLLSAFCLRAQENGLLDHWYKMTFFTMLSLGRFNLEDTSDYRGHEVLTLKEFEWVWIAFSVGMGLSGLTFVLEGVWYKFTLILDK</sequence>
<organism evidence="9 10">
    <name type="scientific">Ceratitis capitata</name>
    <name type="common">Mediterranean fruit fly</name>
    <name type="synonym">Tephritis capitata</name>
    <dbReference type="NCBI Taxonomy" id="7213"/>
    <lineage>
        <taxon>Eukaryota</taxon>
        <taxon>Metazoa</taxon>
        <taxon>Ecdysozoa</taxon>
        <taxon>Arthropoda</taxon>
        <taxon>Hexapoda</taxon>
        <taxon>Insecta</taxon>
        <taxon>Pterygota</taxon>
        <taxon>Neoptera</taxon>
        <taxon>Endopterygota</taxon>
        <taxon>Diptera</taxon>
        <taxon>Brachycera</taxon>
        <taxon>Muscomorpha</taxon>
        <taxon>Tephritoidea</taxon>
        <taxon>Tephritidae</taxon>
        <taxon>Ceratitis</taxon>
        <taxon>Ceratitis</taxon>
    </lineage>
</organism>
<dbReference type="EMBL" id="CAJHJT010000001">
    <property type="protein sequence ID" value="CAD6996503.1"/>
    <property type="molecule type" value="Genomic_DNA"/>
</dbReference>
<evidence type="ECO:0000256" key="3">
    <source>
        <dbReference type="ARBA" id="ARBA00022692"/>
    </source>
</evidence>
<keyword evidence="3 8" id="KW-0812">Transmembrane</keyword>
<evidence type="ECO:0000256" key="8">
    <source>
        <dbReference type="SAM" id="Phobius"/>
    </source>
</evidence>
<evidence type="ECO:0000313" key="9">
    <source>
        <dbReference type="EMBL" id="CAD6996503.1"/>
    </source>
</evidence>
<evidence type="ECO:0000256" key="6">
    <source>
        <dbReference type="ARBA" id="ARBA00023170"/>
    </source>
</evidence>
<feature type="transmembrane region" description="Helical" evidence="8">
    <location>
        <begin position="330"/>
        <end position="349"/>
    </location>
</feature>
<dbReference type="OrthoDB" id="7951606at2759"/>
<feature type="transmembrane region" description="Helical" evidence="8">
    <location>
        <begin position="590"/>
        <end position="612"/>
    </location>
</feature>
<dbReference type="PANTHER" id="PTHR42643">
    <property type="entry name" value="IONOTROPIC RECEPTOR 20A-RELATED"/>
    <property type="match status" value="1"/>
</dbReference>
<keyword evidence="6" id="KW-0675">Receptor</keyword>
<keyword evidence="4 8" id="KW-1133">Transmembrane helix</keyword>
<dbReference type="PANTHER" id="PTHR42643:SF41">
    <property type="entry name" value="IONOTROPIC RECEPTOR 20A-RELATED"/>
    <property type="match status" value="1"/>
</dbReference>
<feature type="transmembrane region" description="Helical" evidence="8">
    <location>
        <begin position="391"/>
        <end position="410"/>
    </location>
</feature>
<keyword evidence="10" id="KW-1185">Reference proteome</keyword>
<evidence type="ECO:0000313" key="10">
    <source>
        <dbReference type="Proteomes" id="UP000606786"/>
    </source>
</evidence>
<dbReference type="SUPFAM" id="SSF53850">
    <property type="entry name" value="Periplasmic binding protein-like II"/>
    <property type="match status" value="1"/>
</dbReference>
<reference evidence="9" key="1">
    <citation type="submission" date="2020-11" db="EMBL/GenBank/DDBJ databases">
        <authorList>
            <person name="Whitehead M."/>
        </authorList>
    </citation>
    <scope>NUCLEOTIDE SEQUENCE</scope>
    <source>
        <strain evidence="9">EGII</strain>
    </source>
</reference>
<dbReference type="AlphaFoldDB" id="A0A811UH23"/>
<proteinExistence type="predicted"/>
<evidence type="ECO:0000256" key="1">
    <source>
        <dbReference type="ARBA" id="ARBA00004651"/>
    </source>
</evidence>
<dbReference type="GO" id="GO:0005886">
    <property type="term" value="C:plasma membrane"/>
    <property type="evidence" value="ECO:0007669"/>
    <property type="project" value="UniProtKB-SubCell"/>
</dbReference>
<gene>
    <name evidence="9" type="ORF">CCAP1982_LOCUS5171</name>
</gene>
<dbReference type="InterPro" id="IPR052192">
    <property type="entry name" value="Insect_Ionotropic_Sensory_Rcpt"/>
</dbReference>